<sequence>MTTTLTMVLVILACAIVTWIPRITPFILVRNIQLPQVVLRWLQYIPVCILSALVVESLLNAEGPIVTFDWLNVIAFVPTALVAIITKSLSQTVVAGVVTMAILRYVLI</sequence>
<keyword evidence="1" id="KW-0812">Transmembrane</keyword>
<feature type="transmembrane region" description="Helical" evidence="1">
    <location>
        <begin position="41"/>
        <end position="59"/>
    </location>
</feature>
<keyword evidence="3" id="KW-1185">Reference proteome</keyword>
<organism evidence="2 3">
    <name type="scientific">Ureibacillus massiliensis 4400831 = CIP 108448 = CCUG 49529</name>
    <dbReference type="NCBI Taxonomy" id="1211035"/>
    <lineage>
        <taxon>Bacteria</taxon>
        <taxon>Bacillati</taxon>
        <taxon>Bacillota</taxon>
        <taxon>Bacilli</taxon>
        <taxon>Bacillales</taxon>
        <taxon>Caryophanaceae</taxon>
        <taxon>Ureibacillus</taxon>
    </lineage>
</organism>
<evidence type="ECO:0000256" key="1">
    <source>
        <dbReference type="SAM" id="Phobius"/>
    </source>
</evidence>
<accession>A0A0A3JU52</accession>
<dbReference type="OrthoDB" id="7870017at2"/>
<dbReference type="RefSeq" id="WP_036176412.1">
    <property type="nucleotide sequence ID" value="NZ_AVCZ01000017.1"/>
</dbReference>
<protein>
    <submittedName>
        <fullName evidence="2">Branched-chain amino acid transporter AzlD</fullName>
    </submittedName>
</protein>
<dbReference type="eggNOG" id="COG4392">
    <property type="taxonomic scope" value="Bacteria"/>
</dbReference>
<dbReference type="AlphaFoldDB" id="A0A0A3JU52"/>
<dbReference type="InterPro" id="IPR008407">
    <property type="entry name" value="Brnchd-chn_aa_trnsp_AzlD"/>
</dbReference>
<feature type="transmembrane region" description="Helical" evidence="1">
    <location>
        <begin position="6"/>
        <end position="29"/>
    </location>
</feature>
<feature type="transmembrane region" description="Helical" evidence="1">
    <location>
        <begin position="65"/>
        <end position="85"/>
    </location>
</feature>
<keyword evidence="1" id="KW-0472">Membrane</keyword>
<evidence type="ECO:0000313" key="2">
    <source>
        <dbReference type="EMBL" id="KGR90547.1"/>
    </source>
</evidence>
<comment type="caution">
    <text evidence="2">The sequence shown here is derived from an EMBL/GenBank/DDBJ whole genome shotgun (WGS) entry which is preliminary data.</text>
</comment>
<gene>
    <name evidence="2" type="ORF">CD30_10765</name>
</gene>
<name>A0A0A3JU52_9BACL</name>
<dbReference type="Pfam" id="PF05437">
    <property type="entry name" value="AzlD"/>
    <property type="match status" value="1"/>
</dbReference>
<dbReference type="Proteomes" id="UP000030595">
    <property type="component" value="Unassembled WGS sequence"/>
</dbReference>
<evidence type="ECO:0000313" key="3">
    <source>
        <dbReference type="Proteomes" id="UP000030595"/>
    </source>
</evidence>
<keyword evidence="1" id="KW-1133">Transmembrane helix</keyword>
<proteinExistence type="predicted"/>
<feature type="transmembrane region" description="Helical" evidence="1">
    <location>
        <begin position="92"/>
        <end position="107"/>
    </location>
</feature>
<dbReference type="EMBL" id="JPVQ01000017">
    <property type="protein sequence ID" value="KGR90547.1"/>
    <property type="molecule type" value="Genomic_DNA"/>
</dbReference>
<reference evidence="2 3" key="1">
    <citation type="submission" date="2014-02" db="EMBL/GenBank/DDBJ databases">
        <title>Draft genome sequence of Lysinibacillus massiliensis CCUG 49529.</title>
        <authorList>
            <person name="Zhang F."/>
            <person name="Wang G."/>
            <person name="Zhang L."/>
        </authorList>
    </citation>
    <scope>NUCLEOTIDE SEQUENCE [LARGE SCALE GENOMIC DNA]</scope>
    <source>
        <strain evidence="2 3">CCUG 49529</strain>
    </source>
</reference>